<reference evidence="2" key="1">
    <citation type="journal article" date="2007" name="Science">
        <title>Draft genome of the filarial nematode parasite Brugia malayi.</title>
        <authorList>
            <person name="Ghedin E."/>
            <person name="Wang S."/>
            <person name="Spiro D."/>
            <person name="Caler E."/>
            <person name="Zhao Q."/>
            <person name="Crabtree J."/>
            <person name="Allen J.E."/>
            <person name="Delcher A.L."/>
            <person name="Guiliano D.B."/>
            <person name="Miranda-Saavedra D."/>
            <person name="Angiuoli S.V."/>
            <person name="Creasy T."/>
            <person name="Amedeo P."/>
            <person name="Haas B."/>
            <person name="El-Sayed N.M."/>
            <person name="Wortman J.R."/>
            <person name="Feldblyum T."/>
            <person name="Tallon L."/>
            <person name="Schatz M."/>
            <person name="Shumway M."/>
            <person name="Koo H."/>
            <person name="Salzberg S.L."/>
            <person name="Schobel S."/>
            <person name="Pertea M."/>
            <person name="Pop M."/>
            <person name="White O."/>
            <person name="Barton G.J."/>
            <person name="Carlow C.K."/>
            <person name="Crawford M.J."/>
            <person name="Daub J."/>
            <person name="Dimmic M.W."/>
            <person name="Estes C.F."/>
            <person name="Foster J.M."/>
            <person name="Ganatra M."/>
            <person name="Gregory W.F."/>
            <person name="Johnson N.M."/>
            <person name="Jin J."/>
            <person name="Komuniecki R."/>
            <person name="Korf I."/>
            <person name="Kumar S."/>
            <person name="Laney S."/>
            <person name="Li B.W."/>
            <person name="Li W."/>
            <person name="Lindblom T.H."/>
            <person name="Lustigman S."/>
            <person name="Ma D."/>
            <person name="Maina C.V."/>
            <person name="Martin D.M."/>
            <person name="McCarter J.P."/>
            <person name="McReynolds L."/>
            <person name="Mitreva M."/>
            <person name="Nutman T.B."/>
            <person name="Parkinson J."/>
            <person name="Peregrin-Alvarez J.M."/>
            <person name="Poole C."/>
            <person name="Ren Q."/>
            <person name="Saunders L."/>
            <person name="Sluder A.E."/>
            <person name="Smith K."/>
            <person name="Stanke M."/>
            <person name="Unnasch T.R."/>
            <person name="Ware J."/>
            <person name="Wei A.D."/>
            <person name="Weil G."/>
            <person name="Williams D.J."/>
            <person name="Zhang Y."/>
            <person name="Williams S.A."/>
            <person name="Fraser-Liggett C."/>
            <person name="Slatko B."/>
            <person name="Blaxter M.L."/>
            <person name="Scott A.L."/>
        </authorList>
    </citation>
    <scope>NUCLEOTIDE SEQUENCE</scope>
    <source>
        <strain evidence="2">FR3</strain>
    </source>
</reference>
<sequence length="188" mass="21442">MLLFVGIILIYGNYVCCIEWRPMPFDPRLLFKTSTKAHLSLYGKVGSTTMAGDIRNSYNNSAGNNDNIANEVITWECGVDFLTKFISESKIDRDCPRLKKSVNQCCIDHDNCYSEQRGRKYCDDTFCTCLDIATKSSRICNKRDGQSFCVIVRNFGEYAYNEAGKESMKTSLPRIFSSTPTRSIRRKN</sequence>
<dbReference type="OrthoDB" id="5781547at2759"/>
<accession>A0A5S6PE48</accession>
<evidence type="ECO:0000313" key="2">
    <source>
        <dbReference type="Proteomes" id="UP000006672"/>
    </source>
</evidence>
<keyword evidence="2" id="KW-1185">Reference proteome</keyword>
<dbReference type="KEGG" id="bmy:BM_BM17663"/>
<proteinExistence type="predicted"/>
<dbReference type="RefSeq" id="XP_042936763.1">
    <property type="nucleotide sequence ID" value="XM_043080829.1"/>
</dbReference>
<organism evidence="1">
    <name type="scientific">Brugia malayi</name>
    <name type="common">Filarial nematode worm</name>
    <dbReference type="NCBI Taxonomy" id="6279"/>
    <lineage>
        <taxon>Eukaryota</taxon>
        <taxon>Metazoa</taxon>
        <taxon>Ecdysozoa</taxon>
        <taxon>Nematoda</taxon>
        <taxon>Chromadorea</taxon>
        <taxon>Rhabditida</taxon>
        <taxon>Spirurina</taxon>
        <taxon>Spiruromorpha</taxon>
        <taxon>Filarioidea</taxon>
        <taxon>Onchocercidae</taxon>
        <taxon>Brugia</taxon>
    </lineage>
</organism>
<dbReference type="InterPro" id="IPR036444">
    <property type="entry name" value="PLipase_A2_dom_sf"/>
</dbReference>
<reference evidence="1" key="2">
    <citation type="submission" date="2019-04" db="EMBL/GenBank/DDBJ databases">
        <authorList>
            <person name="Howe K."/>
            <person name="Paulini M."/>
            <person name="Williams G."/>
        </authorList>
    </citation>
    <scope>NUCLEOTIDE SEQUENCE [LARGE SCALE GENOMIC DNA]</scope>
    <source>
        <strain evidence="1">FR3</strain>
    </source>
</reference>
<dbReference type="PANTHER" id="PTHR34228:SF3">
    <property type="entry name" value="PHOSPHOLIPASE A2-LIKE PROTEIN Y52B11A.8"/>
    <property type="match status" value="1"/>
</dbReference>
<dbReference type="Proteomes" id="UP000006672">
    <property type="component" value="Unassembled WGS sequence"/>
</dbReference>
<dbReference type="EMBL" id="CAAKNF010000194">
    <property type="protein sequence ID" value="VIO97027.1"/>
    <property type="molecule type" value="Genomic_DNA"/>
</dbReference>
<gene>
    <name evidence="1 3" type="primary">Bm17663</name>
    <name evidence="1" type="ORF">BM_BM17663</name>
</gene>
<dbReference type="CTD" id="66058921"/>
<dbReference type="GO" id="GO:0004623">
    <property type="term" value="F:phospholipase A2 activity"/>
    <property type="evidence" value="ECO:0007669"/>
    <property type="project" value="InterPro"/>
</dbReference>
<dbReference type="WBParaSite" id="Bm17663.1">
    <property type="protein sequence ID" value="Bm17663.1"/>
    <property type="gene ID" value="WBGene00268805"/>
</dbReference>
<dbReference type="AlphaFoldDB" id="A0A4E9FJY6"/>
<protein>
    <submittedName>
        <fullName evidence="3">Phospholipase A(2)</fullName>
    </submittedName>
</protein>
<dbReference type="SUPFAM" id="SSF48619">
    <property type="entry name" value="Phospholipase A2, PLA2"/>
    <property type="match status" value="1"/>
</dbReference>
<evidence type="ECO:0000313" key="3">
    <source>
        <dbReference type="WBParaSite" id="Bm17663.1"/>
    </source>
</evidence>
<dbReference type="InterPro" id="IPR053322">
    <property type="entry name" value="PLA2-like"/>
</dbReference>
<accession>A0A4E9FJY6</accession>
<evidence type="ECO:0000313" key="1">
    <source>
        <dbReference type="EMBL" id="VIO97027.1"/>
    </source>
</evidence>
<reference evidence="3" key="3">
    <citation type="submission" date="2019-12" db="UniProtKB">
        <authorList>
            <consortium name="WormBaseParasite"/>
        </authorList>
    </citation>
    <scope>IDENTIFICATION</scope>
</reference>
<dbReference type="PANTHER" id="PTHR34228">
    <property type="entry name" value="PROTEIN CBG09474-RELATED"/>
    <property type="match status" value="1"/>
</dbReference>
<dbReference type="GO" id="GO:0050482">
    <property type="term" value="P:arachidonate secretion"/>
    <property type="evidence" value="ECO:0007669"/>
    <property type="project" value="InterPro"/>
</dbReference>
<dbReference type="GeneID" id="66058921"/>
<dbReference type="GO" id="GO:0006644">
    <property type="term" value="P:phospholipid metabolic process"/>
    <property type="evidence" value="ECO:0007669"/>
    <property type="project" value="InterPro"/>
</dbReference>
<name>A0A4E9FJY6_BRUMA</name>